<reference evidence="6" key="1">
    <citation type="journal article" date="2017" name="Int J Environ Stud">
        <title>Does the Miocene-Pliocene relict legume Oxytropis triphylla form nitrogen-fixing nodules with a combination of bacterial strains?</title>
        <authorList>
            <person name="Safronova V."/>
            <person name="Belimov A."/>
            <person name="Sazanova A."/>
            <person name="Kuznetsova I."/>
            <person name="Popova J."/>
            <person name="Andronov E."/>
            <person name="Verkhozina A."/>
            <person name="Tikhonovich I."/>
        </authorList>
    </citation>
    <scope>NUCLEOTIDE SEQUENCE [LARGE SCALE GENOMIC DNA]</scope>
    <source>
        <strain evidence="6">Tri-38</strain>
    </source>
</reference>
<dbReference type="Gene3D" id="3.40.50.2300">
    <property type="match status" value="1"/>
</dbReference>
<evidence type="ECO:0000313" key="5">
    <source>
        <dbReference type="EMBL" id="PIO45209.1"/>
    </source>
</evidence>
<accession>A0A2N9W0E1</accession>
<dbReference type="InterPro" id="IPR001789">
    <property type="entry name" value="Sig_transdc_resp-reg_receiver"/>
</dbReference>
<evidence type="ECO:0000313" key="6">
    <source>
        <dbReference type="Proteomes" id="UP000232163"/>
    </source>
</evidence>
<proteinExistence type="predicted"/>
<dbReference type="Pfam" id="PF00072">
    <property type="entry name" value="Response_reg"/>
    <property type="match status" value="1"/>
</dbReference>
<keyword evidence="3" id="KW-0732">Signal</keyword>
<keyword evidence="1 2" id="KW-0597">Phosphoprotein</keyword>
<feature type="domain" description="Response regulatory" evidence="4">
    <location>
        <begin position="17"/>
        <end position="131"/>
    </location>
</feature>
<dbReference type="PANTHER" id="PTHR44591">
    <property type="entry name" value="STRESS RESPONSE REGULATOR PROTEIN 1"/>
    <property type="match status" value="1"/>
</dbReference>
<feature type="chain" id="PRO_5014789786" description="Response regulatory domain-containing protein" evidence="3">
    <location>
        <begin position="22"/>
        <end position="141"/>
    </location>
</feature>
<dbReference type="PROSITE" id="PS50110">
    <property type="entry name" value="RESPONSE_REGULATORY"/>
    <property type="match status" value="1"/>
</dbReference>
<dbReference type="GO" id="GO:0000160">
    <property type="term" value="P:phosphorelay signal transduction system"/>
    <property type="evidence" value="ECO:0007669"/>
    <property type="project" value="InterPro"/>
</dbReference>
<dbReference type="PANTHER" id="PTHR44591:SF25">
    <property type="entry name" value="CHEMOTAXIS TWO-COMPONENT RESPONSE REGULATOR"/>
    <property type="match status" value="1"/>
</dbReference>
<sequence>MSTVRCARVFILALVPLIAVVDDDASLRNALAELLEVLDFKCQVFESPETFLAAHARGRFACLITDLNMKGISGLQLQQMLTVFDPGLPMIFISAQSDSEARSKALCSGAVAFLSKPIDDDVLYRHIISALNRASKGLTDD</sequence>
<feature type="signal peptide" evidence="3">
    <location>
        <begin position="1"/>
        <end position="21"/>
    </location>
</feature>
<dbReference type="SUPFAM" id="SSF52172">
    <property type="entry name" value="CheY-like"/>
    <property type="match status" value="1"/>
</dbReference>
<comment type="caution">
    <text evidence="5">The sequence shown here is derived from an EMBL/GenBank/DDBJ whole genome shotgun (WGS) entry which is preliminary data.</text>
</comment>
<protein>
    <recommendedName>
        <fullName evidence="4">Response regulatory domain-containing protein</fullName>
    </recommendedName>
</protein>
<evidence type="ECO:0000256" key="2">
    <source>
        <dbReference type="PROSITE-ProRule" id="PRU00169"/>
    </source>
</evidence>
<feature type="modified residue" description="4-aspartylphosphate" evidence="2">
    <location>
        <position position="66"/>
    </location>
</feature>
<evidence type="ECO:0000256" key="1">
    <source>
        <dbReference type="ARBA" id="ARBA00022553"/>
    </source>
</evidence>
<dbReference type="SMART" id="SM00448">
    <property type="entry name" value="REC"/>
    <property type="match status" value="1"/>
</dbReference>
<dbReference type="EMBL" id="MZMT01000023">
    <property type="protein sequence ID" value="PIO45209.1"/>
    <property type="molecule type" value="Genomic_DNA"/>
</dbReference>
<name>A0A2N9W0E1_9HYPH</name>
<dbReference type="KEGG" id="pht:BLM14_01920"/>
<dbReference type="AlphaFoldDB" id="A0A2N9W0E1"/>
<dbReference type="InterPro" id="IPR050595">
    <property type="entry name" value="Bact_response_regulator"/>
</dbReference>
<evidence type="ECO:0000259" key="4">
    <source>
        <dbReference type="PROSITE" id="PS50110"/>
    </source>
</evidence>
<keyword evidence="6" id="KW-1185">Reference proteome</keyword>
<evidence type="ECO:0000256" key="3">
    <source>
        <dbReference type="SAM" id="SignalP"/>
    </source>
</evidence>
<dbReference type="InterPro" id="IPR011006">
    <property type="entry name" value="CheY-like_superfamily"/>
</dbReference>
<organism evidence="5 6">
    <name type="scientific">Phyllobacterium zundukense</name>
    <dbReference type="NCBI Taxonomy" id="1867719"/>
    <lineage>
        <taxon>Bacteria</taxon>
        <taxon>Pseudomonadati</taxon>
        <taxon>Pseudomonadota</taxon>
        <taxon>Alphaproteobacteria</taxon>
        <taxon>Hyphomicrobiales</taxon>
        <taxon>Phyllobacteriaceae</taxon>
        <taxon>Phyllobacterium</taxon>
    </lineage>
</organism>
<gene>
    <name evidence="5" type="ORF">B5P45_09240</name>
</gene>
<dbReference type="Proteomes" id="UP000232163">
    <property type="component" value="Unassembled WGS sequence"/>
</dbReference>